<feature type="domain" description="Transposase InsH N-terminal" evidence="1">
    <location>
        <begin position="16"/>
        <end position="68"/>
    </location>
</feature>
<sequence>MRGSDERSGALFSYVDLEARVRPDHPLRTIRRLANAALNDLSRDFDALYTSFGRPSIAPERLLRAMLL</sequence>
<evidence type="ECO:0000313" key="2">
    <source>
        <dbReference type="EMBL" id="SEP38218.1"/>
    </source>
</evidence>
<feature type="non-terminal residue" evidence="2">
    <location>
        <position position="68"/>
    </location>
</feature>
<name>A0A1H8XG40_9BRAD</name>
<organism evidence="2 3">
    <name type="scientific">Rhodopseudomonas pseudopalustris</name>
    <dbReference type="NCBI Taxonomy" id="1513892"/>
    <lineage>
        <taxon>Bacteria</taxon>
        <taxon>Pseudomonadati</taxon>
        <taxon>Pseudomonadota</taxon>
        <taxon>Alphaproteobacteria</taxon>
        <taxon>Hyphomicrobiales</taxon>
        <taxon>Nitrobacteraceae</taxon>
        <taxon>Rhodopseudomonas</taxon>
    </lineage>
</organism>
<proteinExistence type="predicted"/>
<protein>
    <recommendedName>
        <fullName evidence="1">Transposase InsH N-terminal domain-containing protein</fullName>
    </recommendedName>
</protein>
<reference evidence="3" key="1">
    <citation type="submission" date="2016-10" db="EMBL/GenBank/DDBJ databases">
        <authorList>
            <person name="Varghese N."/>
            <person name="Submissions S."/>
        </authorList>
    </citation>
    <scope>NUCLEOTIDE SEQUENCE [LARGE SCALE GENOMIC DNA]</scope>
    <source>
        <strain evidence="3">DSM 123</strain>
    </source>
</reference>
<dbReference type="AlphaFoldDB" id="A0A1H8XG40"/>
<gene>
    <name evidence="2" type="ORF">SAMN05444123_1239</name>
</gene>
<dbReference type="Proteomes" id="UP000199615">
    <property type="component" value="Unassembled WGS sequence"/>
</dbReference>
<dbReference type="EMBL" id="FODT01000023">
    <property type="protein sequence ID" value="SEP38218.1"/>
    <property type="molecule type" value="Genomic_DNA"/>
</dbReference>
<evidence type="ECO:0000313" key="3">
    <source>
        <dbReference type="Proteomes" id="UP000199615"/>
    </source>
</evidence>
<accession>A0A1H8XG40</accession>
<dbReference type="InterPro" id="IPR008490">
    <property type="entry name" value="Transposase_InsH_N"/>
</dbReference>
<dbReference type="Pfam" id="PF05598">
    <property type="entry name" value="DUF772"/>
    <property type="match status" value="1"/>
</dbReference>
<evidence type="ECO:0000259" key="1">
    <source>
        <dbReference type="Pfam" id="PF05598"/>
    </source>
</evidence>
<keyword evidence="3" id="KW-1185">Reference proteome</keyword>